<proteinExistence type="predicted"/>
<accession>A0ABD6ASB0</accession>
<feature type="transmembrane region" description="Helical" evidence="1">
    <location>
        <begin position="41"/>
        <end position="62"/>
    </location>
</feature>
<evidence type="ECO:0000313" key="3">
    <source>
        <dbReference type="Proteomes" id="UP001597187"/>
    </source>
</evidence>
<keyword evidence="1" id="KW-1133">Transmembrane helix</keyword>
<keyword evidence="3" id="KW-1185">Reference proteome</keyword>
<dbReference type="EMBL" id="JBHUDC010000001">
    <property type="protein sequence ID" value="MFD1511799.1"/>
    <property type="molecule type" value="Genomic_DNA"/>
</dbReference>
<keyword evidence="1" id="KW-0812">Transmembrane</keyword>
<gene>
    <name evidence="2" type="ORF">ACFSBT_00725</name>
</gene>
<comment type="caution">
    <text evidence="2">The sequence shown here is derived from an EMBL/GenBank/DDBJ whole genome shotgun (WGS) entry which is preliminary data.</text>
</comment>
<evidence type="ECO:0000256" key="1">
    <source>
        <dbReference type="SAM" id="Phobius"/>
    </source>
</evidence>
<keyword evidence="1" id="KW-0472">Membrane</keyword>
<feature type="transmembrane region" description="Helical" evidence="1">
    <location>
        <begin position="100"/>
        <end position="122"/>
    </location>
</feature>
<dbReference type="Proteomes" id="UP001597187">
    <property type="component" value="Unassembled WGS sequence"/>
</dbReference>
<protein>
    <submittedName>
        <fullName evidence="2">Uncharacterized protein</fullName>
    </submittedName>
</protein>
<dbReference type="AlphaFoldDB" id="A0ABD6ASB0"/>
<feature type="transmembrane region" description="Helical" evidence="1">
    <location>
        <begin position="74"/>
        <end position="94"/>
    </location>
</feature>
<organism evidence="2 3">
    <name type="scientific">Halomarina rubra</name>
    <dbReference type="NCBI Taxonomy" id="2071873"/>
    <lineage>
        <taxon>Archaea</taxon>
        <taxon>Methanobacteriati</taxon>
        <taxon>Methanobacteriota</taxon>
        <taxon>Stenosarchaea group</taxon>
        <taxon>Halobacteria</taxon>
        <taxon>Halobacteriales</taxon>
        <taxon>Natronomonadaceae</taxon>
        <taxon>Halomarina</taxon>
    </lineage>
</organism>
<reference evidence="2 3" key="1">
    <citation type="journal article" date="2019" name="Int. J. Syst. Evol. Microbiol.">
        <title>The Global Catalogue of Microorganisms (GCM) 10K type strain sequencing project: providing services to taxonomists for standard genome sequencing and annotation.</title>
        <authorList>
            <consortium name="The Broad Institute Genomics Platform"/>
            <consortium name="The Broad Institute Genome Sequencing Center for Infectious Disease"/>
            <person name="Wu L."/>
            <person name="Ma J."/>
        </authorList>
    </citation>
    <scope>NUCLEOTIDE SEQUENCE [LARGE SCALE GENOMIC DNA]</scope>
    <source>
        <strain evidence="2 3">CGMCC 1.12563</strain>
    </source>
</reference>
<sequence length="135" mass="13864">MPSDDGSPDDGPPSLAHAALPPFSLVAAANALAPPDAVTQLYYLGPALVAATFLTVWLARGGGWERLGLWTTPYTLRVFGGSWFLVAVVGGVVAASLDGVAGLVVGVLGYTVATVLATWLAYRGGAGTLRRAVRR</sequence>
<dbReference type="RefSeq" id="WP_250871783.1">
    <property type="nucleotide sequence ID" value="NZ_JALXFV010000001.1"/>
</dbReference>
<evidence type="ECO:0000313" key="2">
    <source>
        <dbReference type="EMBL" id="MFD1511799.1"/>
    </source>
</evidence>
<name>A0ABD6ASB0_9EURY</name>